<feature type="transmembrane region" description="Helical" evidence="1">
    <location>
        <begin position="235"/>
        <end position="257"/>
    </location>
</feature>
<dbReference type="InterPro" id="IPR010390">
    <property type="entry name" value="ABC-2_transporter-like"/>
</dbReference>
<accession>A0ABV5KSI8</accession>
<dbReference type="Proteomes" id="UP001589747">
    <property type="component" value="Unassembled WGS sequence"/>
</dbReference>
<dbReference type="RefSeq" id="WP_377497233.1">
    <property type="nucleotide sequence ID" value="NZ_JBHMDO010000033.1"/>
</dbReference>
<keyword evidence="1" id="KW-0472">Membrane</keyword>
<feature type="transmembrane region" description="Helical" evidence="1">
    <location>
        <begin position="187"/>
        <end position="207"/>
    </location>
</feature>
<proteinExistence type="predicted"/>
<evidence type="ECO:0000256" key="1">
    <source>
        <dbReference type="SAM" id="Phobius"/>
    </source>
</evidence>
<reference evidence="2 3" key="1">
    <citation type="submission" date="2024-09" db="EMBL/GenBank/DDBJ databases">
        <authorList>
            <person name="Sun Q."/>
            <person name="Mori K."/>
        </authorList>
    </citation>
    <scope>NUCLEOTIDE SEQUENCE [LARGE SCALE GENOMIC DNA]</scope>
    <source>
        <strain evidence="2 3">TISTR 2452</strain>
    </source>
</reference>
<dbReference type="PANTHER" id="PTHR36832">
    <property type="entry name" value="SLR1174 PROTEIN-RELATED"/>
    <property type="match status" value="1"/>
</dbReference>
<dbReference type="Pfam" id="PF06182">
    <property type="entry name" value="ABC2_membrane_6"/>
    <property type="match status" value="1"/>
</dbReference>
<dbReference type="EMBL" id="JBHMDO010000033">
    <property type="protein sequence ID" value="MFB9328179.1"/>
    <property type="molecule type" value="Genomic_DNA"/>
</dbReference>
<organism evidence="2 3">
    <name type="scientific">Paenibacillus aurantiacus</name>
    <dbReference type="NCBI Taxonomy" id="1936118"/>
    <lineage>
        <taxon>Bacteria</taxon>
        <taxon>Bacillati</taxon>
        <taxon>Bacillota</taxon>
        <taxon>Bacilli</taxon>
        <taxon>Bacillales</taxon>
        <taxon>Paenibacillaceae</taxon>
        <taxon>Paenibacillus</taxon>
    </lineage>
</organism>
<dbReference type="PANTHER" id="PTHR36832:SF1">
    <property type="entry name" value="SLR1174 PROTEIN"/>
    <property type="match status" value="1"/>
</dbReference>
<keyword evidence="1" id="KW-1133">Transmembrane helix</keyword>
<feature type="transmembrane region" description="Helical" evidence="1">
    <location>
        <begin position="63"/>
        <end position="81"/>
    </location>
</feature>
<sequence length="269" mass="29928">MNAWVKYAKSFQMGFQNSLEYRLDFMLSLVSAVFPVVIQYFLWTAIYESSAEGVVYGYTYNQMITYTILAAVVTKLIGTGFEYDVLDDIKNGGLNKFIVKPIGYFFYRAACFFGSKLMFFLISGALIAVALTVLRFNIGLAIGVSNVLLFMLAIVFALALNFLIFFCIGTVSFWLTDVYHLFEAARIVVIVVSGGIFPTDILGPAVGRALDWLPFVYTINFPVDVMNGKLGFEGIVQGIALQLVWILILTVIANLLWRRGMKSYSAVGG</sequence>
<feature type="transmembrane region" description="Helical" evidence="1">
    <location>
        <begin position="117"/>
        <end position="142"/>
    </location>
</feature>
<feature type="transmembrane region" description="Helical" evidence="1">
    <location>
        <begin position="148"/>
        <end position="175"/>
    </location>
</feature>
<comment type="caution">
    <text evidence="2">The sequence shown here is derived from an EMBL/GenBank/DDBJ whole genome shotgun (WGS) entry which is preliminary data.</text>
</comment>
<keyword evidence="3" id="KW-1185">Reference proteome</keyword>
<evidence type="ECO:0000313" key="3">
    <source>
        <dbReference type="Proteomes" id="UP001589747"/>
    </source>
</evidence>
<protein>
    <submittedName>
        <fullName evidence="2">ABC transporter permease</fullName>
    </submittedName>
</protein>
<keyword evidence="1" id="KW-0812">Transmembrane</keyword>
<feature type="transmembrane region" description="Helical" evidence="1">
    <location>
        <begin position="21"/>
        <end position="43"/>
    </location>
</feature>
<evidence type="ECO:0000313" key="2">
    <source>
        <dbReference type="EMBL" id="MFB9328179.1"/>
    </source>
</evidence>
<gene>
    <name evidence="2" type="ORF">ACFFSY_19800</name>
</gene>
<name>A0ABV5KSI8_9BACL</name>